<dbReference type="PANTHER" id="PTHR22916">
    <property type="entry name" value="GLYCOSYLTRANSFERASE"/>
    <property type="match status" value="1"/>
</dbReference>
<reference evidence="2" key="1">
    <citation type="submission" date="2016-04" db="EMBL/GenBank/DDBJ databases">
        <authorList>
            <person name="Evans L.H."/>
            <person name="Alamgir A."/>
            <person name="Owens N."/>
            <person name="Weber N.D."/>
            <person name="Virtaneva K."/>
            <person name="Barbian K."/>
            <person name="Babar A."/>
            <person name="Rosenke K."/>
        </authorList>
    </citation>
    <scope>NUCLEOTIDE SEQUENCE</scope>
    <source>
        <strain evidence="2">86-2</strain>
    </source>
</reference>
<accession>A0A212J503</accession>
<dbReference type="AlphaFoldDB" id="A0A212J503"/>
<organism evidence="2">
    <name type="scientific">uncultured Dysgonomonas sp</name>
    <dbReference type="NCBI Taxonomy" id="206096"/>
    <lineage>
        <taxon>Bacteria</taxon>
        <taxon>Pseudomonadati</taxon>
        <taxon>Bacteroidota</taxon>
        <taxon>Bacteroidia</taxon>
        <taxon>Bacteroidales</taxon>
        <taxon>Dysgonomonadaceae</taxon>
        <taxon>Dysgonomonas</taxon>
        <taxon>environmental samples</taxon>
    </lineage>
</organism>
<dbReference type="InterPro" id="IPR001173">
    <property type="entry name" value="Glyco_trans_2-like"/>
</dbReference>
<evidence type="ECO:0000313" key="2">
    <source>
        <dbReference type="EMBL" id="SBV94539.1"/>
    </source>
</evidence>
<sequence length="283" mass="33186">MNNPLFSVLIANYNNGIYIEDAIQSIFDQTYNNWEIIIVDDFSTDSSSDAYESYQKNEKIKVFRNAENKGCGYTKRRCVDEASGVICGFLDPDDILSKDALAEMIAAHEQNPDCSLVHSKLYFCDEKLEILGEYSAAKNVPFGEKMFFNMHGEFTAFASFKKSFYDKTDGIDSYLIRAVDQDLYYKLYETGKTFFLDKFLYYYRVHNSGISTLSNSDKAYYWKWFTILSAAKRRGINIEDFFLENFVTRYEYEMLKNKYEKVKKYSKLNDFLRNIKHKFGLIK</sequence>
<feature type="domain" description="Glycosyltransferase 2-like" evidence="1">
    <location>
        <begin position="7"/>
        <end position="166"/>
    </location>
</feature>
<protein>
    <recommendedName>
        <fullName evidence="1">Glycosyltransferase 2-like domain-containing protein</fullName>
    </recommendedName>
</protein>
<dbReference type="EMBL" id="FLUL01000001">
    <property type="protein sequence ID" value="SBV94539.1"/>
    <property type="molecule type" value="Genomic_DNA"/>
</dbReference>
<gene>
    <name evidence="2" type="ORF">KL86DYS2_10746</name>
</gene>
<dbReference type="Pfam" id="PF00535">
    <property type="entry name" value="Glycos_transf_2"/>
    <property type="match status" value="1"/>
</dbReference>
<dbReference type="Gene3D" id="3.90.550.10">
    <property type="entry name" value="Spore Coat Polysaccharide Biosynthesis Protein SpsA, Chain A"/>
    <property type="match status" value="1"/>
</dbReference>
<dbReference type="RefSeq" id="WP_296947269.1">
    <property type="nucleotide sequence ID" value="NZ_LT599021.1"/>
</dbReference>
<dbReference type="SUPFAM" id="SSF53448">
    <property type="entry name" value="Nucleotide-diphospho-sugar transferases"/>
    <property type="match status" value="1"/>
</dbReference>
<dbReference type="GO" id="GO:0016758">
    <property type="term" value="F:hexosyltransferase activity"/>
    <property type="evidence" value="ECO:0007669"/>
    <property type="project" value="UniProtKB-ARBA"/>
</dbReference>
<proteinExistence type="predicted"/>
<name>A0A212J503_9BACT</name>
<dbReference type="PANTHER" id="PTHR22916:SF3">
    <property type="entry name" value="UDP-GLCNAC:BETAGAL BETA-1,3-N-ACETYLGLUCOSAMINYLTRANSFERASE-LIKE PROTEIN 1"/>
    <property type="match status" value="1"/>
</dbReference>
<evidence type="ECO:0000259" key="1">
    <source>
        <dbReference type="Pfam" id="PF00535"/>
    </source>
</evidence>
<dbReference type="InterPro" id="IPR029044">
    <property type="entry name" value="Nucleotide-diphossugar_trans"/>
</dbReference>